<dbReference type="STRING" id="360412.LARV_02495"/>
<dbReference type="InterPro" id="IPR020848">
    <property type="entry name" value="AP_endonuclease_F1_CS"/>
</dbReference>
<keyword evidence="5 7" id="KW-0460">Magnesium</keyword>
<comment type="cofactor">
    <cofactor evidence="7">
        <name>Mg(2+)</name>
        <dbReference type="ChEBI" id="CHEBI:18420"/>
    </cofactor>
    <cofactor evidence="7">
        <name>Mn(2+)</name>
        <dbReference type="ChEBI" id="CHEBI:29035"/>
    </cofactor>
    <text evidence="7">Probably binds two magnesium or manganese ions per subunit.</text>
</comment>
<evidence type="ECO:0000256" key="8">
    <source>
        <dbReference type="PIRSR" id="PIRSR604808-3"/>
    </source>
</evidence>
<feature type="site" description="Important for catalytic activity" evidence="8">
    <location>
        <position position="220"/>
    </location>
</feature>
<dbReference type="Gene3D" id="3.60.10.10">
    <property type="entry name" value="Endonuclease/exonuclease/phosphatase"/>
    <property type="match status" value="1"/>
</dbReference>
<evidence type="ECO:0000313" key="11">
    <source>
        <dbReference type="Proteomes" id="UP000055060"/>
    </source>
</evidence>
<organism evidence="10">
    <name type="scientific">Longilinea arvoryzae</name>
    <dbReference type="NCBI Taxonomy" id="360412"/>
    <lineage>
        <taxon>Bacteria</taxon>
        <taxon>Bacillati</taxon>
        <taxon>Chloroflexota</taxon>
        <taxon>Anaerolineae</taxon>
        <taxon>Anaerolineales</taxon>
        <taxon>Anaerolineaceae</taxon>
        <taxon>Longilinea</taxon>
    </lineage>
</organism>
<protein>
    <submittedName>
        <fullName evidence="10">Exodeoxyribonuclease III</fullName>
    </submittedName>
</protein>
<feature type="active site" description="Proton donor/acceptor" evidence="6">
    <location>
        <position position="149"/>
    </location>
</feature>
<comment type="similarity">
    <text evidence="2">Belongs to the DNA repair enzymes AP/ExoA family.</text>
</comment>
<keyword evidence="3 7" id="KW-0479">Metal-binding</keyword>
<keyword evidence="7" id="KW-0464">Manganese</keyword>
<dbReference type="GO" id="GO:0008311">
    <property type="term" value="F:double-stranded DNA 3'-5' DNA exonuclease activity"/>
    <property type="evidence" value="ECO:0007669"/>
    <property type="project" value="TreeGrafter"/>
</dbReference>
<feature type="site" description="Transition state stabilizer" evidence="8">
    <location>
        <position position="151"/>
    </location>
</feature>
<feature type="binding site" evidence="7">
    <location>
        <position position="151"/>
    </location>
    <ligand>
        <name>Mg(2+)</name>
        <dbReference type="ChEBI" id="CHEBI:18420"/>
        <label>1</label>
    </ligand>
</feature>
<dbReference type="Pfam" id="PF03372">
    <property type="entry name" value="Exo_endo_phos"/>
    <property type="match status" value="1"/>
</dbReference>
<sequence>MKITTWNVNGLRAVIGKGFHQWAQRDASDVFCLQEIKARPEQIEADLREIPGYQSFWNPAQRPGYSGVASFIRLDGVNVQYGIGVEEFDSEGRVIRMDLGQDVLLYNIYFPNGQRSHDRVDYKLAFYKTLLNQCALLHAQGKQIIITGDFNTAHNDIDLANPKQNAKTSGFLPEERVWIDTYLENGFTDAYRKLYPERVEYTWWTYISNARQRNVGWRLDYYLVSDDFMPRVKDVVIQTDVYGSDHCPVSLIWE</sequence>
<feature type="binding site" evidence="7">
    <location>
        <position position="35"/>
    </location>
    <ligand>
        <name>Mg(2+)</name>
        <dbReference type="ChEBI" id="CHEBI:18420"/>
        <label>1</label>
    </ligand>
</feature>
<comment type="cofactor">
    <cofactor evidence="1">
        <name>Mn(2+)</name>
        <dbReference type="ChEBI" id="CHEBI:29035"/>
    </cofactor>
</comment>
<dbReference type="GO" id="GO:0006284">
    <property type="term" value="P:base-excision repair"/>
    <property type="evidence" value="ECO:0007669"/>
    <property type="project" value="TreeGrafter"/>
</dbReference>
<name>A0A0S7BLB9_9CHLR</name>
<keyword evidence="11" id="KW-1185">Reference proteome</keyword>
<evidence type="ECO:0000256" key="1">
    <source>
        <dbReference type="ARBA" id="ARBA00001936"/>
    </source>
</evidence>
<feature type="binding site" evidence="7">
    <location>
        <position position="245"/>
    </location>
    <ligand>
        <name>Mg(2+)</name>
        <dbReference type="ChEBI" id="CHEBI:18420"/>
        <label>1</label>
    </ligand>
</feature>
<accession>A0A0S7BLB9</accession>
<feature type="domain" description="Endonuclease/exonuclease/phosphatase" evidence="9">
    <location>
        <begin position="5"/>
        <end position="246"/>
    </location>
</feature>
<dbReference type="GO" id="GO:0008081">
    <property type="term" value="F:phosphoric diester hydrolase activity"/>
    <property type="evidence" value="ECO:0007669"/>
    <property type="project" value="TreeGrafter"/>
</dbReference>
<dbReference type="GO" id="GO:0003906">
    <property type="term" value="F:DNA-(apurinic or apyrimidinic site) endonuclease activity"/>
    <property type="evidence" value="ECO:0007669"/>
    <property type="project" value="TreeGrafter"/>
</dbReference>
<feature type="active site" description="Proton acceptor" evidence="6">
    <location>
        <position position="246"/>
    </location>
</feature>
<reference evidence="10" key="1">
    <citation type="submission" date="2015-07" db="EMBL/GenBank/DDBJ databases">
        <title>Draft Genome Sequences of Anaerolinea thermolimosa IMO-1, Bellilinea caldifistulae GOMI-1, Leptolinea tardivitalis YMTK-2, Levilinea saccharolytica KIBI-1,Longilinea arvoryzae KOME-1, Previously Described as Members of the Anaerolineaceae (Chloroflexi).</title>
        <authorList>
            <person name="Sekiguchi Y."/>
            <person name="Ohashi A."/>
            <person name="Matsuura N."/>
            <person name="Tourlousse M.D."/>
        </authorList>
    </citation>
    <scope>NUCLEOTIDE SEQUENCE [LARGE SCALE GENOMIC DNA]</scope>
    <source>
        <strain evidence="10">KOME-1</strain>
    </source>
</reference>
<dbReference type="InterPro" id="IPR036691">
    <property type="entry name" value="Endo/exonu/phosph_ase_sf"/>
</dbReference>
<evidence type="ECO:0000313" key="10">
    <source>
        <dbReference type="EMBL" id="GAP14721.1"/>
    </source>
</evidence>
<dbReference type="AlphaFoldDB" id="A0A0S7BLB9"/>
<dbReference type="EMBL" id="DF967972">
    <property type="protein sequence ID" value="GAP14721.1"/>
    <property type="molecule type" value="Genomic_DNA"/>
</dbReference>
<feature type="binding site" evidence="7">
    <location>
        <position position="7"/>
    </location>
    <ligand>
        <name>Mg(2+)</name>
        <dbReference type="ChEBI" id="CHEBI:18420"/>
        <label>1</label>
    </ligand>
</feature>
<dbReference type="PANTHER" id="PTHR22748">
    <property type="entry name" value="AP ENDONUCLEASE"/>
    <property type="match status" value="1"/>
</dbReference>
<feature type="binding site" evidence="7">
    <location>
        <position position="246"/>
    </location>
    <ligand>
        <name>Mg(2+)</name>
        <dbReference type="ChEBI" id="CHEBI:18420"/>
        <label>1</label>
    </ligand>
</feature>
<evidence type="ECO:0000256" key="2">
    <source>
        <dbReference type="ARBA" id="ARBA00007092"/>
    </source>
</evidence>
<evidence type="ECO:0000256" key="3">
    <source>
        <dbReference type="ARBA" id="ARBA00022723"/>
    </source>
</evidence>
<dbReference type="NCBIfam" id="TIGR00633">
    <property type="entry name" value="xth"/>
    <property type="match status" value="1"/>
</dbReference>
<gene>
    <name evidence="10" type="ORF">LARV_02495</name>
</gene>
<dbReference type="Proteomes" id="UP000055060">
    <property type="component" value="Unassembled WGS sequence"/>
</dbReference>
<evidence type="ECO:0000259" key="9">
    <source>
        <dbReference type="Pfam" id="PF03372"/>
    </source>
</evidence>
<dbReference type="PANTHER" id="PTHR22748:SF6">
    <property type="entry name" value="DNA-(APURINIC OR APYRIMIDINIC SITE) ENDONUCLEASE"/>
    <property type="match status" value="1"/>
</dbReference>
<proteinExistence type="inferred from homology"/>
<dbReference type="InterPro" id="IPR004808">
    <property type="entry name" value="AP_endonuc_1"/>
</dbReference>
<dbReference type="NCBIfam" id="TIGR00195">
    <property type="entry name" value="exoDNase_III"/>
    <property type="match status" value="1"/>
</dbReference>
<feature type="site" description="Interaction with DNA substrate" evidence="8">
    <location>
        <position position="246"/>
    </location>
</feature>
<dbReference type="InterPro" id="IPR005135">
    <property type="entry name" value="Endo/exonuclease/phosphatase"/>
</dbReference>
<dbReference type="FunFam" id="3.60.10.10:FF:000026">
    <property type="entry name" value="Exodeoxyribonuclease III"/>
    <property type="match status" value="1"/>
</dbReference>
<dbReference type="GO" id="GO:0003677">
    <property type="term" value="F:DNA binding"/>
    <property type="evidence" value="ECO:0007669"/>
    <property type="project" value="InterPro"/>
</dbReference>
<dbReference type="PROSITE" id="PS00728">
    <property type="entry name" value="AP_NUCLEASE_F1_3"/>
    <property type="match status" value="1"/>
</dbReference>
<dbReference type="GO" id="GO:0046872">
    <property type="term" value="F:metal ion binding"/>
    <property type="evidence" value="ECO:0007669"/>
    <property type="project" value="UniProtKB-KW"/>
</dbReference>
<dbReference type="SUPFAM" id="SSF56219">
    <property type="entry name" value="DNase I-like"/>
    <property type="match status" value="1"/>
</dbReference>
<evidence type="ECO:0000256" key="5">
    <source>
        <dbReference type="ARBA" id="ARBA00022842"/>
    </source>
</evidence>
<evidence type="ECO:0000256" key="6">
    <source>
        <dbReference type="PIRSR" id="PIRSR604808-1"/>
    </source>
</evidence>
<keyword evidence="4" id="KW-0378">Hydrolase</keyword>
<feature type="binding site" evidence="7">
    <location>
        <position position="149"/>
    </location>
    <ligand>
        <name>Mg(2+)</name>
        <dbReference type="ChEBI" id="CHEBI:18420"/>
        <label>1</label>
    </ligand>
</feature>
<evidence type="ECO:0000256" key="7">
    <source>
        <dbReference type="PIRSR" id="PIRSR604808-2"/>
    </source>
</evidence>
<dbReference type="OrthoDB" id="9803914at2"/>
<dbReference type="RefSeq" id="WP_075075226.1">
    <property type="nucleotide sequence ID" value="NZ_DF967972.1"/>
</dbReference>
<dbReference type="PROSITE" id="PS51435">
    <property type="entry name" value="AP_NUCLEASE_F1_4"/>
    <property type="match status" value="1"/>
</dbReference>
<feature type="active site" evidence="6">
    <location>
        <position position="109"/>
    </location>
</feature>
<evidence type="ECO:0000256" key="4">
    <source>
        <dbReference type="ARBA" id="ARBA00022801"/>
    </source>
</evidence>